<dbReference type="OMA" id="CKHIVYV"/>
<dbReference type="InterPro" id="IPR001841">
    <property type="entry name" value="Znf_RING"/>
</dbReference>
<evidence type="ECO:0000259" key="3">
    <source>
        <dbReference type="PROSITE" id="PS50089"/>
    </source>
</evidence>
<dbReference type="OrthoDB" id="2122982at2759"/>
<evidence type="ECO:0000259" key="4">
    <source>
        <dbReference type="PROSITE" id="PS50966"/>
    </source>
</evidence>
<dbReference type="InterPro" id="IPR013083">
    <property type="entry name" value="Znf_RING/FYVE/PHD"/>
</dbReference>
<sequence>MNSSTMTLRTRTRPKKEPVPPSEQEEKTATTKKTVVRKTVIKKERKPAASRPSGIKRKRNGEDRGTAAGSTSANASSASTSTSARQPRKKKTKSAVVDLTVDDEADIKPGLQDRYRRAKSQKMYVLGREDLGETQKFVVLGSTGNAYTCSIGPTMMCDCYDFRYRRSHCKHLLMILIKVYHASVRSRAFESLRLSQTTRAQLFSQCTVSPEIMVNEKVYQAIQKKMRGEASEPEEVQNSVDPKRKPLDDSDCPICYEEFDITKPQEAIYCTTCYNNVHKKCFDVWKNSGRSVVTCVWCRAAWPDVKKDKAKSRAKQPGRNSAGFLNFADEVGLTSRRSTSGN</sequence>
<reference evidence="5 6" key="1">
    <citation type="submission" date="2016-07" db="EMBL/GenBank/DDBJ databases">
        <title>Pervasive Adenine N6-methylation of Active Genes in Fungi.</title>
        <authorList>
            <consortium name="DOE Joint Genome Institute"/>
            <person name="Mondo S.J."/>
            <person name="Dannebaum R.O."/>
            <person name="Kuo R.C."/>
            <person name="Labutti K."/>
            <person name="Haridas S."/>
            <person name="Kuo A."/>
            <person name="Salamov A."/>
            <person name="Ahrendt S.R."/>
            <person name="Lipzen A."/>
            <person name="Sullivan W."/>
            <person name="Andreopoulos W.B."/>
            <person name="Clum A."/>
            <person name="Lindquist E."/>
            <person name="Daum C."/>
            <person name="Ramamoorthy G.K."/>
            <person name="Gryganskyi A."/>
            <person name="Culley D."/>
            <person name="Magnuson J.K."/>
            <person name="James T.Y."/>
            <person name="O'Malley M.A."/>
            <person name="Stajich J.E."/>
            <person name="Spatafora J.W."/>
            <person name="Visel A."/>
            <person name="Grigoriev I.V."/>
        </authorList>
    </citation>
    <scope>NUCLEOTIDE SEQUENCE [LARGE SCALE GENOMIC DNA]</scope>
    <source>
        <strain evidence="5 6">NRRL 2496</strain>
    </source>
</reference>
<evidence type="ECO:0000256" key="2">
    <source>
        <dbReference type="SAM" id="MobiDB-lite"/>
    </source>
</evidence>
<name>A0A1X2HU04_SYNRA</name>
<dbReference type="PANTHER" id="PTHR21540">
    <property type="entry name" value="RING FINGER AND SWIM DOMAIN-CONTAINING PROTEIN 2"/>
    <property type="match status" value="1"/>
</dbReference>
<feature type="compositionally biased region" description="Basic residues" evidence="2">
    <location>
        <begin position="34"/>
        <end position="45"/>
    </location>
</feature>
<dbReference type="EMBL" id="MCGN01000001">
    <property type="protein sequence ID" value="ORZ03049.1"/>
    <property type="molecule type" value="Genomic_DNA"/>
</dbReference>
<gene>
    <name evidence="5" type="ORF">BCR43DRAFT_520263</name>
</gene>
<evidence type="ECO:0008006" key="7">
    <source>
        <dbReference type="Google" id="ProtNLM"/>
    </source>
</evidence>
<dbReference type="Proteomes" id="UP000242180">
    <property type="component" value="Unassembled WGS sequence"/>
</dbReference>
<dbReference type="PROSITE" id="PS50966">
    <property type="entry name" value="ZF_SWIM"/>
    <property type="match status" value="1"/>
</dbReference>
<protein>
    <recommendedName>
        <fullName evidence="7">SWIM-type domain-containing protein</fullName>
    </recommendedName>
</protein>
<dbReference type="STRING" id="13706.A0A1X2HU04"/>
<keyword evidence="6" id="KW-1185">Reference proteome</keyword>
<evidence type="ECO:0000313" key="6">
    <source>
        <dbReference type="Proteomes" id="UP000242180"/>
    </source>
</evidence>
<feature type="domain" description="RING-type" evidence="3">
    <location>
        <begin position="252"/>
        <end position="299"/>
    </location>
</feature>
<accession>A0A1X2HU04</accession>
<keyword evidence="1" id="KW-0863">Zinc-finger</keyword>
<dbReference type="InterPro" id="IPR007527">
    <property type="entry name" value="Znf_SWIM"/>
</dbReference>
<dbReference type="PANTHER" id="PTHR21540:SF0">
    <property type="entry name" value="PHD FAMILY PROTEIN"/>
    <property type="match status" value="1"/>
</dbReference>
<evidence type="ECO:0000256" key="1">
    <source>
        <dbReference type="PROSITE-ProRule" id="PRU00175"/>
    </source>
</evidence>
<evidence type="ECO:0000313" key="5">
    <source>
        <dbReference type="EMBL" id="ORZ03049.1"/>
    </source>
</evidence>
<dbReference type="PROSITE" id="PS50089">
    <property type="entry name" value="ZF_RING_2"/>
    <property type="match status" value="1"/>
</dbReference>
<feature type="domain" description="SWIM-type" evidence="4">
    <location>
        <begin position="147"/>
        <end position="180"/>
    </location>
</feature>
<dbReference type="InterPro" id="IPR039903">
    <property type="entry name" value="Zswim2"/>
</dbReference>
<dbReference type="Gene3D" id="3.30.40.10">
    <property type="entry name" value="Zinc/RING finger domain, C3HC4 (zinc finger)"/>
    <property type="match status" value="1"/>
</dbReference>
<dbReference type="GO" id="GO:0061630">
    <property type="term" value="F:ubiquitin protein ligase activity"/>
    <property type="evidence" value="ECO:0007669"/>
    <property type="project" value="InterPro"/>
</dbReference>
<feature type="region of interest" description="Disordered" evidence="2">
    <location>
        <begin position="1"/>
        <end position="95"/>
    </location>
</feature>
<dbReference type="SUPFAM" id="SSF57850">
    <property type="entry name" value="RING/U-box"/>
    <property type="match status" value="1"/>
</dbReference>
<keyword evidence="1" id="KW-0862">Zinc</keyword>
<keyword evidence="1" id="KW-0479">Metal-binding</keyword>
<feature type="compositionally biased region" description="Low complexity" evidence="2">
    <location>
        <begin position="66"/>
        <end position="84"/>
    </location>
</feature>
<dbReference type="GO" id="GO:0008270">
    <property type="term" value="F:zinc ion binding"/>
    <property type="evidence" value="ECO:0007669"/>
    <property type="project" value="UniProtKB-KW"/>
</dbReference>
<comment type="caution">
    <text evidence="5">The sequence shown here is derived from an EMBL/GenBank/DDBJ whole genome shotgun (WGS) entry which is preliminary data.</text>
</comment>
<organism evidence="5 6">
    <name type="scientific">Syncephalastrum racemosum</name>
    <name type="common">Filamentous fungus</name>
    <dbReference type="NCBI Taxonomy" id="13706"/>
    <lineage>
        <taxon>Eukaryota</taxon>
        <taxon>Fungi</taxon>
        <taxon>Fungi incertae sedis</taxon>
        <taxon>Mucoromycota</taxon>
        <taxon>Mucoromycotina</taxon>
        <taxon>Mucoromycetes</taxon>
        <taxon>Mucorales</taxon>
        <taxon>Syncephalastraceae</taxon>
        <taxon>Syncephalastrum</taxon>
    </lineage>
</organism>
<dbReference type="AlphaFoldDB" id="A0A1X2HU04"/>
<proteinExistence type="predicted"/>
<dbReference type="InParanoid" id="A0A1X2HU04"/>